<evidence type="ECO:0000313" key="2">
    <source>
        <dbReference type="EMBL" id="CAA7044281.1"/>
    </source>
</evidence>
<evidence type="ECO:0000256" key="1">
    <source>
        <dbReference type="SAM" id="MobiDB-lite"/>
    </source>
</evidence>
<dbReference type="AlphaFoldDB" id="A0A6D2JY60"/>
<dbReference type="OrthoDB" id="1104362at2759"/>
<dbReference type="EMBL" id="CACVBM020001296">
    <property type="protein sequence ID" value="CAA7044281.1"/>
    <property type="molecule type" value="Genomic_DNA"/>
</dbReference>
<name>A0A6D2JY60_9BRAS</name>
<dbReference type="PANTHER" id="PTHR35317:SF27">
    <property type="entry name" value="RETROVIRUS-RELATED POL POLYPROTEIN FROM TRANSPOSON TNT 1-94"/>
    <property type="match status" value="1"/>
</dbReference>
<organism evidence="2 3">
    <name type="scientific">Microthlaspi erraticum</name>
    <dbReference type="NCBI Taxonomy" id="1685480"/>
    <lineage>
        <taxon>Eukaryota</taxon>
        <taxon>Viridiplantae</taxon>
        <taxon>Streptophyta</taxon>
        <taxon>Embryophyta</taxon>
        <taxon>Tracheophyta</taxon>
        <taxon>Spermatophyta</taxon>
        <taxon>Magnoliopsida</taxon>
        <taxon>eudicotyledons</taxon>
        <taxon>Gunneridae</taxon>
        <taxon>Pentapetalae</taxon>
        <taxon>rosids</taxon>
        <taxon>malvids</taxon>
        <taxon>Brassicales</taxon>
        <taxon>Brassicaceae</taxon>
        <taxon>Coluteocarpeae</taxon>
        <taxon>Microthlaspi</taxon>
    </lineage>
</organism>
<feature type="compositionally biased region" description="Gly residues" evidence="1">
    <location>
        <begin position="97"/>
        <end position="107"/>
    </location>
</feature>
<keyword evidence="3" id="KW-1185">Reference proteome</keyword>
<reference evidence="2" key="1">
    <citation type="submission" date="2020-01" db="EMBL/GenBank/DDBJ databases">
        <authorList>
            <person name="Mishra B."/>
        </authorList>
    </citation>
    <scope>NUCLEOTIDE SEQUENCE [LARGE SCALE GENOMIC DNA]</scope>
</reference>
<dbReference type="PANTHER" id="PTHR35317">
    <property type="entry name" value="OS04G0629600 PROTEIN"/>
    <property type="match status" value="1"/>
</dbReference>
<evidence type="ECO:0000313" key="3">
    <source>
        <dbReference type="Proteomes" id="UP000467841"/>
    </source>
</evidence>
<protein>
    <submittedName>
        <fullName evidence="2">Uncharacterized protein</fullName>
    </submittedName>
</protein>
<dbReference type="Pfam" id="PF14223">
    <property type="entry name" value="Retrotran_gag_2"/>
    <property type="match status" value="1"/>
</dbReference>
<dbReference type="Proteomes" id="UP000467841">
    <property type="component" value="Unassembled WGS sequence"/>
</dbReference>
<feature type="region of interest" description="Disordered" evidence="1">
    <location>
        <begin position="62"/>
        <end position="113"/>
    </location>
</feature>
<comment type="caution">
    <text evidence="2">The sequence shown here is derived from an EMBL/GenBank/DDBJ whole genome shotgun (WGS) entry which is preliminary data.</text>
</comment>
<accession>A0A6D2JY60</accession>
<sequence length="123" mass="13805">MEVANNMRNLGEEMPDPKVVEKILRTLVEKFTYVVCAIEESKDIKALTVDGLQSSLMMHKQNLSRHEGENQALKVEGQWRSGNGRGRGSYPSRGHGRGSYQGRGRGGSSKNQRRWWSVTSVIS</sequence>
<gene>
    <name evidence="2" type="ORF">MERR_LOCUS31516</name>
</gene>
<proteinExistence type="predicted"/>